<dbReference type="GO" id="GO:0022857">
    <property type="term" value="F:transmembrane transporter activity"/>
    <property type="evidence" value="ECO:0007669"/>
    <property type="project" value="InterPro"/>
</dbReference>
<dbReference type="Pfam" id="PF25917">
    <property type="entry name" value="BSH_RND"/>
    <property type="match status" value="1"/>
</dbReference>
<dbReference type="PANTHER" id="PTHR30097:SF4">
    <property type="entry name" value="SLR6042 PROTEIN"/>
    <property type="match status" value="1"/>
</dbReference>
<dbReference type="PANTHER" id="PTHR30097">
    <property type="entry name" value="CATION EFFLUX SYSTEM PROTEIN CUSB"/>
    <property type="match status" value="1"/>
</dbReference>
<dbReference type="EMBL" id="JAABOO010000001">
    <property type="protein sequence ID" value="NER11834.1"/>
    <property type="molecule type" value="Genomic_DNA"/>
</dbReference>
<proteinExistence type="inferred from homology"/>
<dbReference type="Gene3D" id="2.40.50.100">
    <property type="match status" value="1"/>
</dbReference>
<keyword evidence="2" id="KW-0813">Transport</keyword>
<accession>A0A6P0UEZ1</accession>
<gene>
    <name evidence="5" type="ORF">GWK08_00120</name>
</gene>
<protein>
    <submittedName>
        <fullName evidence="5">Efflux RND transporter periplasmic adaptor subunit</fullName>
    </submittedName>
</protein>
<dbReference type="Gene3D" id="2.40.30.170">
    <property type="match status" value="1"/>
</dbReference>
<evidence type="ECO:0000256" key="1">
    <source>
        <dbReference type="ARBA" id="ARBA00009477"/>
    </source>
</evidence>
<evidence type="ECO:0000256" key="2">
    <source>
        <dbReference type="ARBA" id="ARBA00022448"/>
    </source>
</evidence>
<dbReference type="Proteomes" id="UP000468581">
    <property type="component" value="Unassembled WGS sequence"/>
</dbReference>
<dbReference type="PROSITE" id="PS51257">
    <property type="entry name" value="PROKAR_LIPOPROTEIN"/>
    <property type="match status" value="1"/>
</dbReference>
<evidence type="ECO:0000313" key="5">
    <source>
        <dbReference type="EMBL" id="NER11834.1"/>
    </source>
</evidence>
<feature type="domain" description="CusB-like beta-barrel" evidence="4">
    <location>
        <begin position="245"/>
        <end position="315"/>
    </location>
</feature>
<dbReference type="GO" id="GO:0015679">
    <property type="term" value="P:plasma membrane copper ion transport"/>
    <property type="evidence" value="ECO:0007669"/>
    <property type="project" value="TreeGrafter"/>
</dbReference>
<organism evidence="5 6">
    <name type="scientific">Leptobacterium flavescens</name>
    <dbReference type="NCBI Taxonomy" id="472055"/>
    <lineage>
        <taxon>Bacteria</taxon>
        <taxon>Pseudomonadati</taxon>
        <taxon>Bacteroidota</taxon>
        <taxon>Flavobacteriia</taxon>
        <taxon>Flavobacteriales</taxon>
        <taxon>Flavobacteriaceae</taxon>
        <taxon>Leptobacterium</taxon>
    </lineage>
</organism>
<feature type="domain" description="Multidrug resistance protein MdtA-like barrel-sandwich hybrid" evidence="3">
    <location>
        <begin position="89"/>
        <end position="235"/>
    </location>
</feature>
<dbReference type="GO" id="GO:0060003">
    <property type="term" value="P:copper ion export"/>
    <property type="evidence" value="ECO:0007669"/>
    <property type="project" value="TreeGrafter"/>
</dbReference>
<evidence type="ECO:0000259" key="3">
    <source>
        <dbReference type="Pfam" id="PF25917"/>
    </source>
</evidence>
<keyword evidence="6" id="KW-1185">Reference proteome</keyword>
<dbReference type="GO" id="GO:0030313">
    <property type="term" value="C:cell envelope"/>
    <property type="evidence" value="ECO:0007669"/>
    <property type="project" value="TreeGrafter"/>
</dbReference>
<comment type="caution">
    <text evidence="5">The sequence shown here is derived from an EMBL/GenBank/DDBJ whole genome shotgun (WGS) entry which is preliminary data.</text>
</comment>
<dbReference type="FunFam" id="2.40.30.170:FF:000010">
    <property type="entry name" value="Efflux RND transporter periplasmic adaptor subunit"/>
    <property type="match status" value="1"/>
</dbReference>
<dbReference type="InterPro" id="IPR058625">
    <property type="entry name" value="MdtA-like_BSH"/>
</dbReference>
<sequence>MKPIYSTFIFILFSITFYSCDKAKAEKKEESSNVVANTENKTGKAHANQEALLSPQQFEALNIKADTLAKRSMTFYVEANGQLEVPPQNEATVTTSMGANVVAIEVIEGDEIKKEQLLGYISHPDIIKLQTDYLNAYNNGIFLEKEYRRQKKLFEGGVGSGMNYQKAEAQYKASRGLIDGLKAQLRLINLNPSKVQAGTIFQRAAIFSPIEGFVQKVKVRIGQYVEPQTDLFEIVDTDHIHADLMIYEKDVHRVMKGQSVSFSVQSVPGMELNAKIISVGKTFEEANKAVHVHAEITNKQEGLIPGMYVEGKIATSGEENIALPEDALVEENGKLYAFSVKKEGDKWSFVPREVIRGAQEGKWISVNFVDPPKQGMKFAYNNAYYLMAEMKKGDAEHSH</sequence>
<dbReference type="NCBIfam" id="TIGR01730">
    <property type="entry name" value="RND_mfp"/>
    <property type="match status" value="1"/>
</dbReference>
<dbReference type="RefSeq" id="WP_163604870.1">
    <property type="nucleotide sequence ID" value="NZ_JAABOO010000001.1"/>
</dbReference>
<dbReference type="Pfam" id="PF25954">
    <property type="entry name" value="Beta-barrel_RND_2"/>
    <property type="match status" value="1"/>
</dbReference>
<dbReference type="InterPro" id="IPR051909">
    <property type="entry name" value="MFP_Cation_Efflux"/>
</dbReference>
<dbReference type="InterPro" id="IPR006143">
    <property type="entry name" value="RND_pump_MFP"/>
</dbReference>
<dbReference type="InterPro" id="IPR058792">
    <property type="entry name" value="Beta-barrel_RND_2"/>
</dbReference>
<comment type="similarity">
    <text evidence="1">Belongs to the membrane fusion protein (MFP) (TC 8.A.1) family.</text>
</comment>
<evidence type="ECO:0000259" key="4">
    <source>
        <dbReference type="Pfam" id="PF25954"/>
    </source>
</evidence>
<dbReference type="GO" id="GO:0016020">
    <property type="term" value="C:membrane"/>
    <property type="evidence" value="ECO:0007669"/>
    <property type="project" value="InterPro"/>
</dbReference>
<dbReference type="SUPFAM" id="SSF111369">
    <property type="entry name" value="HlyD-like secretion proteins"/>
    <property type="match status" value="1"/>
</dbReference>
<dbReference type="AlphaFoldDB" id="A0A6P0UEZ1"/>
<evidence type="ECO:0000313" key="6">
    <source>
        <dbReference type="Proteomes" id="UP000468581"/>
    </source>
</evidence>
<name>A0A6P0UEZ1_9FLAO</name>
<reference evidence="5 6" key="1">
    <citation type="submission" date="2020-01" db="EMBL/GenBank/DDBJ databases">
        <title>Leptobacterium flavescens.</title>
        <authorList>
            <person name="Wang G."/>
        </authorList>
    </citation>
    <scope>NUCLEOTIDE SEQUENCE [LARGE SCALE GENOMIC DNA]</scope>
    <source>
        <strain evidence="5 6">KCTC 22160</strain>
    </source>
</reference>